<gene>
    <name evidence="2" type="ORF">BE08_31675</name>
</gene>
<comment type="caution">
    <text evidence="2">The sequence shown here is derived from an EMBL/GenBank/DDBJ whole genome shotgun (WGS) entry which is preliminary data.</text>
</comment>
<proteinExistence type="predicted"/>
<evidence type="ECO:0000313" key="2">
    <source>
        <dbReference type="EMBL" id="KYF52353.1"/>
    </source>
</evidence>
<dbReference type="EMBL" id="JELY01002493">
    <property type="protein sequence ID" value="KYF52353.1"/>
    <property type="molecule type" value="Genomic_DNA"/>
</dbReference>
<dbReference type="Proteomes" id="UP000075420">
    <property type="component" value="Unassembled WGS sequence"/>
</dbReference>
<feature type="signal peptide" evidence="1">
    <location>
        <begin position="1"/>
        <end position="25"/>
    </location>
</feature>
<evidence type="ECO:0008006" key="4">
    <source>
        <dbReference type="Google" id="ProtNLM"/>
    </source>
</evidence>
<accession>A0A150P9I7</accession>
<dbReference type="PROSITE" id="PS51257">
    <property type="entry name" value="PROKAR_LIPOPROTEIN"/>
    <property type="match status" value="1"/>
</dbReference>
<protein>
    <recommendedName>
        <fullName evidence="4">Secreted protein</fullName>
    </recommendedName>
</protein>
<organism evidence="2 3">
    <name type="scientific">Sorangium cellulosum</name>
    <name type="common">Polyangium cellulosum</name>
    <dbReference type="NCBI Taxonomy" id="56"/>
    <lineage>
        <taxon>Bacteria</taxon>
        <taxon>Pseudomonadati</taxon>
        <taxon>Myxococcota</taxon>
        <taxon>Polyangia</taxon>
        <taxon>Polyangiales</taxon>
        <taxon>Polyangiaceae</taxon>
        <taxon>Sorangium</taxon>
    </lineage>
</organism>
<dbReference type="AlphaFoldDB" id="A0A150P9I7"/>
<name>A0A150P9I7_SORCE</name>
<reference evidence="2 3" key="1">
    <citation type="submission" date="2014-02" db="EMBL/GenBank/DDBJ databases">
        <title>The small core and large imbalanced accessory genome model reveals a collaborative survival strategy of Sorangium cellulosum strains in nature.</title>
        <authorList>
            <person name="Han K."/>
            <person name="Peng R."/>
            <person name="Blom J."/>
            <person name="Li Y.-Z."/>
        </authorList>
    </citation>
    <scope>NUCLEOTIDE SEQUENCE [LARGE SCALE GENOMIC DNA]</scope>
    <source>
        <strain evidence="2 3">So0157-25</strain>
    </source>
</reference>
<evidence type="ECO:0000256" key="1">
    <source>
        <dbReference type="SAM" id="SignalP"/>
    </source>
</evidence>
<keyword evidence="1" id="KW-0732">Signal</keyword>
<feature type="chain" id="PRO_5007565681" description="Secreted protein" evidence="1">
    <location>
        <begin position="26"/>
        <end position="250"/>
    </location>
</feature>
<evidence type="ECO:0000313" key="3">
    <source>
        <dbReference type="Proteomes" id="UP000075420"/>
    </source>
</evidence>
<sequence>MKELLMKTRLIHVLPALTSLIVACAAPSSTELQLDESAAADAPLSVRASASTHEALRIASWSVSGTGDARTFVGLDDAGEPAATLTVQPESHERGTRLLVEVDTQESRETLTLTADGAVTGGGSARAVALASALYGDLKAFDASGGARPSDPLTSADGEPIGAASDALTFSCGATIYKGDVVRCGTYLLGETKICIVNKTDTLGTAYMNRVEQYFGVYPYNRTCVYQWFWGEPVSVENTSDPNIPLTVSH</sequence>